<dbReference type="SUPFAM" id="SSF46689">
    <property type="entry name" value="Homeodomain-like"/>
    <property type="match status" value="1"/>
</dbReference>
<keyword evidence="2 4" id="KW-0238">DNA-binding</keyword>
<feature type="domain" description="HTH tetR-type" evidence="5">
    <location>
        <begin position="18"/>
        <end position="78"/>
    </location>
</feature>
<dbReference type="InterPro" id="IPR009057">
    <property type="entry name" value="Homeodomain-like_sf"/>
</dbReference>
<dbReference type="PROSITE" id="PS50977">
    <property type="entry name" value="HTH_TETR_2"/>
    <property type="match status" value="1"/>
</dbReference>
<protein>
    <submittedName>
        <fullName evidence="6">TetR family transcriptional regulator</fullName>
    </submittedName>
</protein>
<dbReference type="PANTHER" id="PTHR30055">
    <property type="entry name" value="HTH-TYPE TRANSCRIPTIONAL REGULATOR RUTR"/>
    <property type="match status" value="1"/>
</dbReference>
<evidence type="ECO:0000256" key="4">
    <source>
        <dbReference type="PROSITE-ProRule" id="PRU00335"/>
    </source>
</evidence>
<dbReference type="Gene3D" id="1.10.357.10">
    <property type="entry name" value="Tetracycline Repressor, domain 2"/>
    <property type="match status" value="1"/>
</dbReference>
<dbReference type="InterPro" id="IPR001647">
    <property type="entry name" value="HTH_TetR"/>
</dbReference>
<name>A0ABW0A5G0_9ACTN</name>
<sequence length="213" mass="23281">MPGPLLTTDGRPLRAAALRTRRTLLDSLVTELKTTPYRDIRIADVARRAKTSPAAFYHYFTDLDAAVAALAEDVARFVSPVHTTGGLDRETVSELVEAFFRFYRANRTVLRAVEAKAAEGDERFTELRRKIYGGLNTSLVMTLIGAYPRAADREAREATAASLTLLLTSAAAQQPQQSGWSFAPDPVRVAVIDLVHTAIARRPATPLTTSLTP</sequence>
<reference evidence="7" key="1">
    <citation type="journal article" date="2019" name="Int. J. Syst. Evol. Microbiol.">
        <title>The Global Catalogue of Microorganisms (GCM) 10K type strain sequencing project: providing services to taxonomists for standard genome sequencing and annotation.</title>
        <authorList>
            <consortium name="The Broad Institute Genomics Platform"/>
            <consortium name="The Broad Institute Genome Sequencing Center for Infectious Disease"/>
            <person name="Wu L."/>
            <person name="Ma J."/>
        </authorList>
    </citation>
    <scope>NUCLEOTIDE SEQUENCE [LARGE SCALE GENOMIC DNA]</scope>
    <source>
        <strain evidence="7">CGMCC 4.1641</strain>
    </source>
</reference>
<evidence type="ECO:0000313" key="7">
    <source>
        <dbReference type="Proteomes" id="UP001596222"/>
    </source>
</evidence>
<evidence type="ECO:0000256" key="1">
    <source>
        <dbReference type="ARBA" id="ARBA00023015"/>
    </source>
</evidence>
<organism evidence="6 7">
    <name type="scientific">Streptomyces aureoversilis</name>
    <dbReference type="NCBI Taxonomy" id="67277"/>
    <lineage>
        <taxon>Bacteria</taxon>
        <taxon>Bacillati</taxon>
        <taxon>Actinomycetota</taxon>
        <taxon>Actinomycetes</taxon>
        <taxon>Kitasatosporales</taxon>
        <taxon>Streptomycetaceae</taxon>
        <taxon>Streptomyces</taxon>
    </lineage>
</organism>
<dbReference type="InterPro" id="IPR011075">
    <property type="entry name" value="TetR_C"/>
</dbReference>
<dbReference type="PANTHER" id="PTHR30055:SF234">
    <property type="entry name" value="HTH-TYPE TRANSCRIPTIONAL REGULATOR BETI"/>
    <property type="match status" value="1"/>
</dbReference>
<dbReference type="RefSeq" id="WP_382049167.1">
    <property type="nucleotide sequence ID" value="NZ_JBHSKJ010000022.1"/>
</dbReference>
<comment type="caution">
    <text evidence="6">The sequence shown here is derived from an EMBL/GenBank/DDBJ whole genome shotgun (WGS) entry which is preliminary data.</text>
</comment>
<dbReference type="Pfam" id="PF19352">
    <property type="entry name" value="TetR_C_38"/>
    <property type="match status" value="1"/>
</dbReference>
<keyword evidence="3" id="KW-0804">Transcription</keyword>
<dbReference type="Proteomes" id="UP001596222">
    <property type="component" value="Unassembled WGS sequence"/>
</dbReference>
<dbReference type="InterPro" id="IPR050109">
    <property type="entry name" value="HTH-type_TetR-like_transc_reg"/>
</dbReference>
<accession>A0ABW0A5G0</accession>
<proteinExistence type="predicted"/>
<feature type="DNA-binding region" description="H-T-H motif" evidence="4">
    <location>
        <begin position="41"/>
        <end position="60"/>
    </location>
</feature>
<keyword evidence="1" id="KW-0805">Transcription regulation</keyword>
<evidence type="ECO:0000313" key="6">
    <source>
        <dbReference type="EMBL" id="MFC5148958.1"/>
    </source>
</evidence>
<dbReference type="Pfam" id="PF00440">
    <property type="entry name" value="TetR_N"/>
    <property type="match status" value="1"/>
</dbReference>
<dbReference type="Gene3D" id="1.10.10.60">
    <property type="entry name" value="Homeodomain-like"/>
    <property type="match status" value="1"/>
</dbReference>
<evidence type="ECO:0000256" key="3">
    <source>
        <dbReference type="ARBA" id="ARBA00023163"/>
    </source>
</evidence>
<evidence type="ECO:0000256" key="2">
    <source>
        <dbReference type="ARBA" id="ARBA00023125"/>
    </source>
</evidence>
<evidence type="ECO:0000259" key="5">
    <source>
        <dbReference type="PROSITE" id="PS50977"/>
    </source>
</evidence>
<dbReference type="EMBL" id="JBHSKJ010000022">
    <property type="protein sequence ID" value="MFC5148958.1"/>
    <property type="molecule type" value="Genomic_DNA"/>
</dbReference>
<gene>
    <name evidence="6" type="ORF">ACFPP6_30270</name>
</gene>
<keyword evidence="7" id="KW-1185">Reference proteome</keyword>